<organism evidence="2 3">
    <name type="scientific">Halothiobacillus neapolitanus (strain ATCC 23641 / DSM 15147 / CIP 104769 / NCIMB 8539 / c2)</name>
    <name type="common">Thiobacillus neapolitanus</name>
    <dbReference type="NCBI Taxonomy" id="555778"/>
    <lineage>
        <taxon>Bacteria</taxon>
        <taxon>Pseudomonadati</taxon>
        <taxon>Pseudomonadota</taxon>
        <taxon>Gammaproteobacteria</taxon>
        <taxon>Chromatiales</taxon>
        <taxon>Halothiobacillaceae</taxon>
        <taxon>Halothiobacillus</taxon>
    </lineage>
</organism>
<evidence type="ECO:0000256" key="1">
    <source>
        <dbReference type="SAM" id="SignalP"/>
    </source>
</evidence>
<proteinExistence type="predicted"/>
<name>D0L1G0_HALNC</name>
<keyword evidence="1" id="KW-0732">Signal</keyword>
<dbReference type="EMBL" id="CP001801">
    <property type="protein sequence ID" value="ACX96533.1"/>
    <property type="molecule type" value="Genomic_DNA"/>
</dbReference>
<dbReference type="RefSeq" id="WP_012824566.1">
    <property type="nucleotide sequence ID" value="NC_013422.1"/>
</dbReference>
<accession>D0L1G0</accession>
<reference evidence="2 3" key="1">
    <citation type="submission" date="2009-10" db="EMBL/GenBank/DDBJ databases">
        <title>Complete sequence of Halothiobacillus neapolitanus c2.</title>
        <authorList>
            <consortium name="US DOE Joint Genome Institute"/>
            <person name="Lucas S."/>
            <person name="Copeland A."/>
            <person name="Lapidus A."/>
            <person name="Glavina del Rio T."/>
            <person name="Tice H."/>
            <person name="Bruce D."/>
            <person name="Goodwin L."/>
            <person name="Pitluck S."/>
            <person name="Davenport K."/>
            <person name="Brettin T."/>
            <person name="Detter J.C."/>
            <person name="Han C."/>
            <person name="Tapia R."/>
            <person name="Larimer F."/>
            <person name="Land M."/>
            <person name="Hauser L."/>
            <person name="Kyrpides N."/>
            <person name="Mikhailova N."/>
            <person name="Kerfeld C."/>
            <person name="Cannon G."/>
            <person name="Heinhort S."/>
        </authorList>
    </citation>
    <scope>NUCLEOTIDE SEQUENCE [LARGE SCALE GENOMIC DNA]</scope>
    <source>
        <strain evidence="3">ATCC 23641 / c2</strain>
    </source>
</reference>
<protein>
    <recommendedName>
        <fullName evidence="4">Lipoprotein</fullName>
    </recommendedName>
</protein>
<gene>
    <name evidence="2" type="ordered locus">Hneap_1708</name>
</gene>
<dbReference type="KEGG" id="hna:Hneap_1708"/>
<evidence type="ECO:0000313" key="3">
    <source>
        <dbReference type="Proteomes" id="UP000009102"/>
    </source>
</evidence>
<dbReference type="Proteomes" id="UP000009102">
    <property type="component" value="Chromosome"/>
</dbReference>
<dbReference type="PROSITE" id="PS51257">
    <property type="entry name" value="PROKAR_LIPOPROTEIN"/>
    <property type="match status" value="1"/>
</dbReference>
<feature type="chain" id="PRO_5003010873" description="Lipoprotein" evidence="1">
    <location>
        <begin position="22"/>
        <end position="134"/>
    </location>
</feature>
<evidence type="ECO:0000313" key="2">
    <source>
        <dbReference type="EMBL" id="ACX96533.1"/>
    </source>
</evidence>
<dbReference type="HOGENOM" id="CLU_1893285_0_0_6"/>
<evidence type="ECO:0008006" key="4">
    <source>
        <dbReference type="Google" id="ProtNLM"/>
    </source>
</evidence>
<sequence length="134" mass="14345">MKCGRLVSASVLALLFSGCQGVGGTQMTGKPVADTHTEHNTMTPSNQPVAGEYLMTLKPGVPEDAQTLADLRRDLGNLPVVALSSLGHRLYLVKTHPDPGLKAILGTLSNSSLVTSIQENRHYGINPPDRRVLY</sequence>
<keyword evidence="3" id="KW-1185">Reference proteome</keyword>
<dbReference type="AlphaFoldDB" id="D0L1G0"/>
<feature type="signal peptide" evidence="1">
    <location>
        <begin position="1"/>
        <end position="21"/>
    </location>
</feature>